<name>A0A3Q7YB64_CICAR</name>
<proteinExistence type="predicted"/>
<sequence>MTSSCHIYIDYNSIIYQPLHCNLSRSDMACSKSYMFLGLLLILSSQVLADIQFPPPPTLDSRIKVGSCGGATHEVILTEAEVNWIKNNAAKTIPQNHLLDEDKVFKSDQEDKVSNQKDKIIN</sequence>
<organism evidence="1 2">
    <name type="scientific">Cicer arietinum</name>
    <name type="common">Chickpea</name>
    <name type="synonym">Garbanzo</name>
    <dbReference type="NCBI Taxonomy" id="3827"/>
    <lineage>
        <taxon>Eukaryota</taxon>
        <taxon>Viridiplantae</taxon>
        <taxon>Streptophyta</taxon>
        <taxon>Embryophyta</taxon>
        <taxon>Tracheophyta</taxon>
        <taxon>Spermatophyta</taxon>
        <taxon>Magnoliopsida</taxon>
        <taxon>eudicotyledons</taxon>
        <taxon>Gunneridae</taxon>
        <taxon>Pentapetalae</taxon>
        <taxon>rosids</taxon>
        <taxon>fabids</taxon>
        <taxon>Fabales</taxon>
        <taxon>Fabaceae</taxon>
        <taxon>Papilionoideae</taxon>
        <taxon>50 kb inversion clade</taxon>
        <taxon>NPAAA clade</taxon>
        <taxon>Hologalegina</taxon>
        <taxon>IRL clade</taxon>
        <taxon>Cicereae</taxon>
        <taxon>Cicer</taxon>
    </lineage>
</organism>
<dbReference type="Proteomes" id="UP000087171">
    <property type="component" value="Chromosome Ca5"/>
</dbReference>
<dbReference type="RefSeq" id="XP_027190292.1">
    <property type="nucleotide sequence ID" value="XM_027334491.1"/>
</dbReference>
<keyword evidence="1" id="KW-1185">Reference proteome</keyword>
<evidence type="ECO:0000313" key="2">
    <source>
        <dbReference type="RefSeq" id="XP_027190292.1"/>
    </source>
</evidence>
<protein>
    <submittedName>
        <fullName evidence="2">Uncharacterized protein LOC113786588</fullName>
    </submittedName>
</protein>
<reference evidence="2" key="2">
    <citation type="submission" date="2025-08" db="UniProtKB">
        <authorList>
            <consortium name="RefSeq"/>
        </authorList>
    </citation>
    <scope>IDENTIFICATION</scope>
    <source>
        <tissue evidence="2">Etiolated seedlings</tissue>
    </source>
</reference>
<dbReference type="AlphaFoldDB" id="A0A3Q7YB64"/>
<reference evidence="1" key="1">
    <citation type="journal article" date="2013" name="Nat. Biotechnol.">
        <title>Draft genome sequence of chickpea (Cicer arietinum) provides a resource for trait improvement.</title>
        <authorList>
            <person name="Varshney R.K."/>
            <person name="Song C."/>
            <person name="Saxena R.K."/>
            <person name="Azam S."/>
            <person name="Yu S."/>
            <person name="Sharpe A.G."/>
            <person name="Cannon S."/>
            <person name="Baek J."/>
            <person name="Rosen B.D."/>
            <person name="Tar'an B."/>
            <person name="Millan T."/>
            <person name="Zhang X."/>
            <person name="Ramsay L.D."/>
            <person name="Iwata A."/>
            <person name="Wang Y."/>
            <person name="Nelson W."/>
            <person name="Farmer A.D."/>
            <person name="Gaur P.M."/>
            <person name="Soderlund C."/>
            <person name="Penmetsa R.V."/>
            <person name="Xu C."/>
            <person name="Bharti A.K."/>
            <person name="He W."/>
            <person name="Winter P."/>
            <person name="Zhao S."/>
            <person name="Hane J.K."/>
            <person name="Carrasquilla-Garcia N."/>
            <person name="Condie J.A."/>
            <person name="Upadhyaya H.D."/>
            <person name="Luo M.C."/>
            <person name="Thudi M."/>
            <person name="Gowda C.L."/>
            <person name="Singh N.P."/>
            <person name="Lichtenzveig J."/>
            <person name="Gali K.K."/>
            <person name="Rubio J."/>
            <person name="Nadarajan N."/>
            <person name="Dolezel J."/>
            <person name="Bansal K.C."/>
            <person name="Xu X."/>
            <person name="Edwards D."/>
            <person name="Zhang G."/>
            <person name="Kahl G."/>
            <person name="Gil J."/>
            <person name="Singh K.B."/>
            <person name="Datta S.K."/>
            <person name="Jackson S.A."/>
            <person name="Wang J."/>
            <person name="Cook D.R."/>
        </authorList>
    </citation>
    <scope>NUCLEOTIDE SEQUENCE [LARGE SCALE GENOMIC DNA]</scope>
    <source>
        <strain evidence="1">cv. CDC Frontier</strain>
    </source>
</reference>
<evidence type="ECO:0000313" key="1">
    <source>
        <dbReference type="Proteomes" id="UP000087171"/>
    </source>
</evidence>
<accession>A0A3Q7YB64</accession>
<gene>
    <name evidence="2" type="primary">LOC113786588</name>
</gene>